<dbReference type="SUPFAM" id="SSF51658">
    <property type="entry name" value="Xylose isomerase-like"/>
    <property type="match status" value="1"/>
</dbReference>
<dbReference type="Gene3D" id="3.20.20.150">
    <property type="entry name" value="Divalent-metal-dependent TIM barrel enzymes"/>
    <property type="match status" value="1"/>
</dbReference>
<organism evidence="2 3">
    <name type="scientific">Candidatus Glassbacteria bacterium GWA2_58_10</name>
    <dbReference type="NCBI Taxonomy" id="1817865"/>
    <lineage>
        <taxon>Bacteria</taxon>
        <taxon>Candidatus Glassiibacteriota</taxon>
    </lineage>
</organism>
<sequence length="277" mass="30554">MTPRKLTDLSKLSIHTITTKPWSVEEAVENYARAGVKGITVWRQALEGRKPETVGKLIRGCGLTVTGVARGGFFPAATARARQQAVEENRRALEECAALGAPVLVLVCGALPGQAVQKNLEQIQAGIEALLPHAESREVKLAIEPLHPMYADTRSAIVKIETANAMCGSIASPWLGIAVDVYHLWWDPDLEHEIAAAGEAGRLFCFHICDWKTPLEDLLNDRGLMGEGICDIRGIRGMMERSGFTGFHEVEIFSNRWWAADQHYFLKKIVEAYLAHS</sequence>
<evidence type="ECO:0000313" key="2">
    <source>
        <dbReference type="EMBL" id="OGF99854.1"/>
    </source>
</evidence>
<proteinExistence type="predicted"/>
<evidence type="ECO:0000259" key="1">
    <source>
        <dbReference type="Pfam" id="PF01261"/>
    </source>
</evidence>
<dbReference type="PANTHER" id="PTHR12110">
    <property type="entry name" value="HYDROXYPYRUVATE ISOMERASE"/>
    <property type="match status" value="1"/>
</dbReference>
<reference evidence="2 3" key="1">
    <citation type="journal article" date="2016" name="Nat. Commun.">
        <title>Thousands of microbial genomes shed light on interconnected biogeochemical processes in an aquifer system.</title>
        <authorList>
            <person name="Anantharaman K."/>
            <person name="Brown C.T."/>
            <person name="Hug L.A."/>
            <person name="Sharon I."/>
            <person name="Castelle C.J."/>
            <person name="Probst A.J."/>
            <person name="Thomas B.C."/>
            <person name="Singh A."/>
            <person name="Wilkins M.J."/>
            <person name="Karaoz U."/>
            <person name="Brodie E.L."/>
            <person name="Williams K.H."/>
            <person name="Hubbard S.S."/>
            <person name="Banfield J.F."/>
        </authorList>
    </citation>
    <scope>NUCLEOTIDE SEQUENCE [LARGE SCALE GENOMIC DNA]</scope>
</reference>
<dbReference type="GO" id="GO:0016853">
    <property type="term" value="F:isomerase activity"/>
    <property type="evidence" value="ECO:0007669"/>
    <property type="project" value="UniProtKB-KW"/>
</dbReference>
<dbReference type="PANTHER" id="PTHR12110:SF52">
    <property type="entry name" value="XYLOSE ISOMERASE"/>
    <property type="match status" value="1"/>
</dbReference>
<evidence type="ECO:0000313" key="3">
    <source>
        <dbReference type="Proteomes" id="UP000176992"/>
    </source>
</evidence>
<dbReference type="Proteomes" id="UP000176992">
    <property type="component" value="Unassembled WGS sequence"/>
</dbReference>
<dbReference type="Pfam" id="PF01261">
    <property type="entry name" value="AP_endonuc_2"/>
    <property type="match status" value="1"/>
</dbReference>
<dbReference type="InterPro" id="IPR050312">
    <property type="entry name" value="IolE/XylAMocC-like"/>
</dbReference>
<comment type="caution">
    <text evidence="2">The sequence shown here is derived from an EMBL/GenBank/DDBJ whole genome shotgun (WGS) entry which is preliminary data.</text>
</comment>
<gene>
    <name evidence="2" type="ORF">A2Z86_01715</name>
</gene>
<name>A0A1F5YI73_9BACT</name>
<feature type="domain" description="Xylose isomerase-like TIM barrel" evidence="1">
    <location>
        <begin position="29"/>
        <end position="262"/>
    </location>
</feature>
<dbReference type="InterPro" id="IPR013022">
    <property type="entry name" value="Xyl_isomerase-like_TIM-brl"/>
</dbReference>
<keyword evidence="2" id="KW-0413">Isomerase</keyword>
<protein>
    <submittedName>
        <fullName evidence="2">Xylose isomerase</fullName>
    </submittedName>
</protein>
<dbReference type="AlphaFoldDB" id="A0A1F5YI73"/>
<accession>A0A1F5YI73</accession>
<dbReference type="EMBL" id="MFIV01000007">
    <property type="protein sequence ID" value="OGF99854.1"/>
    <property type="molecule type" value="Genomic_DNA"/>
</dbReference>
<dbReference type="InterPro" id="IPR036237">
    <property type="entry name" value="Xyl_isomerase-like_sf"/>
</dbReference>